<comment type="caution">
    <text evidence="2">The sequence shown here is derived from an EMBL/GenBank/DDBJ whole genome shotgun (WGS) entry which is preliminary data.</text>
</comment>
<proteinExistence type="predicted"/>
<protein>
    <submittedName>
        <fullName evidence="2">Uncharacterized protein</fullName>
    </submittedName>
</protein>
<organism evidence="2 3">
    <name type="scientific">Dictyostelium firmibasis</name>
    <dbReference type="NCBI Taxonomy" id="79012"/>
    <lineage>
        <taxon>Eukaryota</taxon>
        <taxon>Amoebozoa</taxon>
        <taxon>Evosea</taxon>
        <taxon>Eumycetozoa</taxon>
        <taxon>Dictyostelia</taxon>
        <taxon>Dictyosteliales</taxon>
        <taxon>Dictyosteliaceae</taxon>
        <taxon>Dictyostelium</taxon>
    </lineage>
</organism>
<sequence length="79" mass="9772">MKMKEYNKDYNNCISEEEFYQFLNKKLTKLDEIEFHKKRLGFFPKKINDENNDNDDDDILKIYNFMLFFISILIFQNID</sequence>
<evidence type="ECO:0000313" key="2">
    <source>
        <dbReference type="EMBL" id="KAK5583489.1"/>
    </source>
</evidence>
<accession>A0AAN7YSQ9</accession>
<keyword evidence="1" id="KW-0472">Membrane</keyword>
<name>A0AAN7YSQ9_9MYCE</name>
<keyword evidence="1" id="KW-1133">Transmembrane helix</keyword>
<evidence type="ECO:0000313" key="3">
    <source>
        <dbReference type="Proteomes" id="UP001344447"/>
    </source>
</evidence>
<gene>
    <name evidence="2" type="ORF">RB653_005085</name>
</gene>
<feature type="transmembrane region" description="Helical" evidence="1">
    <location>
        <begin position="62"/>
        <end position="78"/>
    </location>
</feature>
<dbReference type="Proteomes" id="UP001344447">
    <property type="component" value="Unassembled WGS sequence"/>
</dbReference>
<dbReference type="AlphaFoldDB" id="A0AAN7YSQ9"/>
<keyword evidence="3" id="KW-1185">Reference proteome</keyword>
<dbReference type="EMBL" id="JAVFKY010000001">
    <property type="protein sequence ID" value="KAK5583489.1"/>
    <property type="molecule type" value="Genomic_DNA"/>
</dbReference>
<keyword evidence="1" id="KW-0812">Transmembrane</keyword>
<reference evidence="2 3" key="1">
    <citation type="submission" date="2023-11" db="EMBL/GenBank/DDBJ databases">
        <title>Dfirmibasis_genome.</title>
        <authorList>
            <person name="Edelbroek B."/>
            <person name="Kjellin J."/>
            <person name="Jerlstrom-Hultqvist J."/>
            <person name="Soderbom F."/>
        </authorList>
    </citation>
    <scope>NUCLEOTIDE SEQUENCE [LARGE SCALE GENOMIC DNA]</scope>
    <source>
        <strain evidence="2 3">TNS-C-14</strain>
    </source>
</reference>
<evidence type="ECO:0000256" key="1">
    <source>
        <dbReference type="SAM" id="Phobius"/>
    </source>
</evidence>